<keyword evidence="3" id="KW-1185">Reference proteome</keyword>
<gene>
    <name evidence="2" type="ORF">AU14_03020</name>
</gene>
<dbReference type="PANTHER" id="PTHR14237:SF19">
    <property type="entry name" value="MITOCHONDRIAL AMIDOXIME REDUCING COMPONENT 1"/>
    <property type="match status" value="1"/>
</dbReference>
<name>W5YGH3_9GAMM</name>
<protein>
    <submittedName>
        <fullName evidence="2">Molybdenum cofactor sulfurase</fullName>
    </submittedName>
</protein>
<dbReference type="PANTHER" id="PTHR14237">
    <property type="entry name" value="MOLYBDOPTERIN COFACTOR SULFURASE MOSC"/>
    <property type="match status" value="1"/>
</dbReference>
<dbReference type="HOGENOM" id="CLU_028286_0_1_6"/>
<accession>W5YGH3</accession>
<dbReference type="GO" id="GO:0030151">
    <property type="term" value="F:molybdenum ion binding"/>
    <property type="evidence" value="ECO:0007669"/>
    <property type="project" value="InterPro"/>
</dbReference>
<dbReference type="Pfam" id="PF03473">
    <property type="entry name" value="MOSC"/>
    <property type="match status" value="1"/>
</dbReference>
<sequence length="264" mass="29571">MNVHSLWVYPVKSLAGICVDELELDDFGPAGDRRWMIVDEEGHFVTQRSHPELANIHVSLVEGQVQLGIPGQGSFTLKPTDKRITTLVWRDWSSALLGQPDASEALSRFCSSSLRFVYMPDDSFRRVDPERVAVRRRVSFADGFPLLVTNLSSLEELNSRLQVPVEMRRFRPNVVVQGAAPWDEDHWRELDVGACRLSLVKPCSRCVMITVDPDLGVKDPATQPLKTLSGYRRTEDGVIFGMNAVHDSAGRIQVGDLITTIKTE</sequence>
<dbReference type="PROSITE" id="PS51340">
    <property type="entry name" value="MOSC"/>
    <property type="match status" value="1"/>
</dbReference>
<feature type="domain" description="MOSC" evidence="1">
    <location>
        <begin position="119"/>
        <end position="261"/>
    </location>
</feature>
<proteinExistence type="predicted"/>
<dbReference type="STRING" id="1420916.AU14_03020"/>
<dbReference type="Pfam" id="PF03476">
    <property type="entry name" value="MOSC_N"/>
    <property type="match status" value="1"/>
</dbReference>
<dbReference type="EMBL" id="CP007151">
    <property type="protein sequence ID" value="AHI27974.1"/>
    <property type="molecule type" value="Genomic_DNA"/>
</dbReference>
<dbReference type="KEGG" id="msx:AU14_03020"/>
<reference evidence="2 3" key="1">
    <citation type="journal article" date="2014" name="Genome Announc.">
        <title>Draft Genome Sequences of Marinobacter similis A3d10T and Marinobacter salarius R9SW1T.</title>
        <authorList>
            <person name="Ivanova E.P."/>
            <person name="Ng H.J."/>
            <person name="Webb H.K."/>
            <person name="Feng G."/>
            <person name="Oshima K."/>
            <person name="Hattori M."/>
            <person name="Ohkuma M."/>
            <person name="Sergeev A.F."/>
            <person name="Mikhailov V.V."/>
            <person name="Crawford R.J."/>
            <person name="Sawabe T."/>
        </authorList>
    </citation>
    <scope>NUCLEOTIDE SEQUENCE [LARGE SCALE GENOMIC DNA]</scope>
    <source>
        <strain evidence="2 3">A3d10</strain>
    </source>
</reference>
<dbReference type="RefSeq" id="WP_041338751.1">
    <property type="nucleotide sequence ID" value="NZ_CP007151.1"/>
</dbReference>
<dbReference type="GO" id="GO:0003824">
    <property type="term" value="F:catalytic activity"/>
    <property type="evidence" value="ECO:0007669"/>
    <property type="project" value="InterPro"/>
</dbReference>
<organism evidence="2 3">
    <name type="scientific">Marinobacter similis</name>
    <dbReference type="NCBI Taxonomy" id="1420916"/>
    <lineage>
        <taxon>Bacteria</taxon>
        <taxon>Pseudomonadati</taxon>
        <taxon>Pseudomonadota</taxon>
        <taxon>Gammaproteobacteria</taxon>
        <taxon>Pseudomonadales</taxon>
        <taxon>Marinobacteraceae</taxon>
        <taxon>Marinobacter</taxon>
    </lineage>
</organism>
<evidence type="ECO:0000313" key="3">
    <source>
        <dbReference type="Proteomes" id="UP000061489"/>
    </source>
</evidence>
<dbReference type="InterPro" id="IPR005302">
    <property type="entry name" value="MoCF_Sase_C"/>
</dbReference>
<dbReference type="SUPFAM" id="SSF50800">
    <property type="entry name" value="PK beta-barrel domain-like"/>
    <property type="match status" value="1"/>
</dbReference>
<evidence type="ECO:0000313" key="2">
    <source>
        <dbReference type="EMBL" id="AHI27974.1"/>
    </source>
</evidence>
<dbReference type="Proteomes" id="UP000061489">
    <property type="component" value="Chromosome"/>
</dbReference>
<dbReference type="InterPro" id="IPR011037">
    <property type="entry name" value="Pyrv_Knase-like_insert_dom_sf"/>
</dbReference>
<dbReference type="SUPFAM" id="SSF141673">
    <property type="entry name" value="MOSC N-terminal domain-like"/>
    <property type="match status" value="1"/>
</dbReference>
<dbReference type="AlphaFoldDB" id="W5YGH3"/>
<dbReference type="GO" id="GO:0030170">
    <property type="term" value="F:pyridoxal phosphate binding"/>
    <property type="evidence" value="ECO:0007669"/>
    <property type="project" value="InterPro"/>
</dbReference>
<dbReference type="InterPro" id="IPR005303">
    <property type="entry name" value="MOCOS_middle"/>
</dbReference>
<evidence type="ECO:0000259" key="1">
    <source>
        <dbReference type="PROSITE" id="PS51340"/>
    </source>
</evidence>
<dbReference type="OrthoDB" id="581532at2"/>